<organism evidence="3 4">
    <name type="scientific">Cryobacterium algoritolerans</name>
    <dbReference type="NCBI Taxonomy" id="1259184"/>
    <lineage>
        <taxon>Bacteria</taxon>
        <taxon>Bacillati</taxon>
        <taxon>Actinomycetota</taxon>
        <taxon>Actinomycetes</taxon>
        <taxon>Micrococcales</taxon>
        <taxon>Microbacteriaceae</taxon>
        <taxon>Cryobacterium</taxon>
    </lineage>
</organism>
<evidence type="ECO:0000313" key="3">
    <source>
        <dbReference type="EMBL" id="TFC17381.1"/>
    </source>
</evidence>
<evidence type="ECO:0000313" key="4">
    <source>
        <dbReference type="Proteomes" id="UP000298412"/>
    </source>
</evidence>
<accession>A0A4R8WXK5</accession>
<dbReference type="InterPro" id="IPR013496">
    <property type="entry name" value="CHP02680"/>
</dbReference>
<dbReference type="EMBL" id="SOFP01000032">
    <property type="protein sequence ID" value="TFC17381.1"/>
    <property type="molecule type" value="Genomic_DNA"/>
</dbReference>
<keyword evidence="4" id="KW-1185">Reference proteome</keyword>
<dbReference type="NCBIfam" id="TIGR02680">
    <property type="entry name" value="TIGR02680 family protein"/>
    <property type="match status" value="1"/>
</dbReference>
<feature type="region of interest" description="Disordered" evidence="2">
    <location>
        <begin position="379"/>
        <end position="413"/>
    </location>
</feature>
<feature type="compositionally biased region" description="Polar residues" evidence="2">
    <location>
        <begin position="388"/>
        <end position="397"/>
    </location>
</feature>
<dbReference type="Proteomes" id="UP000298412">
    <property type="component" value="Unassembled WGS sequence"/>
</dbReference>
<dbReference type="RefSeq" id="WP_134566245.1">
    <property type="nucleotide sequence ID" value="NZ_SOFP01000032.1"/>
</dbReference>
<sequence length="1394" mass="151984">MTLTPFPPTADPTAEHSAELSNDTDTVVLPVPTSERWQPLRLGLVDLFYYDNEEFPFVDGRLLLRGNNGAGKSKVLALTLPFLLDGDLSPQRVEPDGDRQKHMEWNLLLGNEHPNNERLGYSWLEFGRIDANGQALFITIGAGMKAARGRGVTKHWFFLTSQRVRENLELVDGNRLALGRDRLAAALADNGHVYDTKGEYRRAVDATLFGLGERRYAELIELLLQIRAPQLSKKPSEAALSEALTRALTPVGDAVIKSVADGLRSLDEERDEVQQLAAAQKAVHGFLEHYRGYARVMLKRQAEGPRREQSEYDKFGRAVIETTAELEELQQSLGRLATQTSLLRDERTALEAEREALRDSAHAESERLLELADAGARTAADRAESAEQALTNATATLRRSEKETGDDQRAFDDADRHVREAAVAAGSAAREARLDHEHDVFTVLPAGHGDPTDEQALRSDRTATTSRIAGTREALARVTELISALERSEAAVAEADRREAETETRLADAAAERAAADTAVESAVDGYISEVEIVLAGLTELAVSNDAFAIFTEWVRVRAGENPATRALRIHAQRVLSDLHAQRAAAHQQLEVLHAQQAALGAEISALEHGESVEPPGVATRIATHPGTVPLWKAVSFRPEVDAPSRAGLEAALEASGLLTALVLPDGDLRRPGDGQVILRPADAAASARTLSSLLVAEPAVDSPVTAATIEAVLRGIALADGSTDDGGDEESAAVWVSTTGRYRLGNAHGAWSKTAARYVGESARAAERERRLREAQAEFAAMVERQAALAADVARMAAREGVVEREQSAVPHPLALEAADRETTKATDRYADREHGRDDARIRSAAAHEQRGQVAADLAADAASLHLPTDAATIRSLGAAVSDYERQAGQLWRAVERRADTARSLARSVSRLAEAQSEHERAAGECETAHDDVTRLRSYAESLREQLGADVQGYRERVATVIARLTELKGQLAGLGRDQSHDEKQQAVLEERLRGIRADQERTQSARVAAVATLERTTALGLVRVADLAVTEPDESNDREWTVTRGVQFARALDAALPEIDASDERYNRLQSQVFSEFTDLQRSLGRHGHEAAYIPGDDGVRVVVTFRGREMLLVELAAQLGDQIDQHMRLLSAKEREIIQSHLVTEVGAQLSELIGEADGQIVQLNNELRTRPTSTGMTLRVLWKPRLDGPTGLAEARRVLATTADVWNEADRLALGEFLQARIAEVRDADEAGNWYDHLSDALDYRRWHRFTVERQQGGAWKPATGPASGGERVLAASIPLFAAASSHYRTAANPHAPRMIMLDEAFAGVDDNSRASCLGLLAEFDLDVVMTSEREWGCYAEVPGLSIAQLTRFDGADAVHVQRWRWDGRQRTAVAESVAADTVAASGSLW</sequence>
<comment type="caution">
    <text evidence="3">The sequence shown here is derived from an EMBL/GenBank/DDBJ whole genome shotgun (WGS) entry which is preliminary data.</text>
</comment>
<evidence type="ECO:0000256" key="2">
    <source>
        <dbReference type="SAM" id="MobiDB-lite"/>
    </source>
</evidence>
<feature type="coiled-coil region" evidence="1">
    <location>
        <begin position="478"/>
        <end position="512"/>
    </location>
</feature>
<name>A0A4R8WXK5_9MICO</name>
<feature type="region of interest" description="Disordered" evidence="2">
    <location>
        <begin position="1"/>
        <end position="24"/>
    </location>
</feature>
<dbReference type="OrthoDB" id="8527901at2"/>
<dbReference type="InterPro" id="IPR027417">
    <property type="entry name" value="P-loop_NTPase"/>
</dbReference>
<dbReference type="SUPFAM" id="SSF52540">
    <property type="entry name" value="P-loop containing nucleoside triphosphate hydrolases"/>
    <property type="match status" value="1"/>
</dbReference>
<protein>
    <submittedName>
        <fullName evidence="3">TIGR02680 family protein</fullName>
    </submittedName>
</protein>
<evidence type="ECO:0000256" key="1">
    <source>
        <dbReference type="SAM" id="Coils"/>
    </source>
</evidence>
<feature type="region of interest" description="Disordered" evidence="2">
    <location>
        <begin position="443"/>
        <end position="465"/>
    </location>
</feature>
<feature type="compositionally biased region" description="Basic and acidic residues" evidence="2">
    <location>
        <begin position="398"/>
        <end position="413"/>
    </location>
</feature>
<dbReference type="Pfam" id="PF13558">
    <property type="entry name" value="SbcC_Walker_B"/>
    <property type="match status" value="1"/>
</dbReference>
<feature type="compositionally biased region" description="Pro residues" evidence="2">
    <location>
        <begin position="1"/>
        <end position="10"/>
    </location>
</feature>
<feature type="region of interest" description="Disordered" evidence="2">
    <location>
        <begin position="820"/>
        <end position="840"/>
    </location>
</feature>
<gene>
    <name evidence="3" type="ORF">E3O19_06285</name>
</gene>
<proteinExistence type="predicted"/>
<keyword evidence="1" id="KW-0175">Coiled coil</keyword>
<reference evidence="3 4" key="1">
    <citation type="submission" date="2019-03" db="EMBL/GenBank/DDBJ databases">
        <title>Genomics of glacier-inhabiting Cryobacterium strains.</title>
        <authorList>
            <person name="Liu Q."/>
            <person name="Xin Y.-H."/>
        </authorList>
    </citation>
    <scope>NUCLEOTIDE SEQUENCE [LARGE SCALE GENOMIC DNA]</scope>
    <source>
        <strain evidence="3 4">MDT1-3</strain>
    </source>
</reference>